<evidence type="ECO:0000256" key="21">
    <source>
        <dbReference type="SAM" id="Coils"/>
    </source>
</evidence>
<keyword evidence="8 17" id="KW-0813">Transport</keyword>
<dbReference type="InterPro" id="IPR023151">
    <property type="entry name" value="PEP_util_CS"/>
</dbReference>
<dbReference type="InterPro" id="IPR008731">
    <property type="entry name" value="PTS_EIN"/>
</dbReference>
<dbReference type="InterPro" id="IPR015813">
    <property type="entry name" value="Pyrv/PenolPyrv_kinase-like_dom"/>
</dbReference>
<evidence type="ECO:0000256" key="12">
    <source>
        <dbReference type="ARBA" id="ARBA00022683"/>
    </source>
</evidence>
<comment type="function">
    <text evidence="3 17">General (non sugar-specific) component of the phosphoenolpyruvate-dependent sugar phosphotransferase system (sugar PTS). This major carbohydrate active-transport system catalyzes the phosphorylation of incoming sugar substrates concomitantly with their translocation across the cell membrane. Enzyme I transfers the phosphoryl group from phosphoenolpyruvate (PEP) to the phosphoryl carrier protein (HPr).</text>
</comment>
<feature type="domain" description="PEP-utilising enzyme C-terminal" evidence="23">
    <location>
        <begin position="252"/>
        <end position="535"/>
    </location>
</feature>
<dbReference type="InterPro" id="IPR040442">
    <property type="entry name" value="Pyrv_kinase-like_dom_sf"/>
</dbReference>
<sequence length="539" mass="61239">MFKGIAASNGIAIGRAHIYKKDTNIIRYEVKDSEKEIKRLEEAIGKAKEEIMLLIEHSVKKIGKQSADIFEAHLMFLEDEEFINSIKNKIKNYNINSEYAVKSVADDFSNIFLNIDNQYFKERAMDIKDVADRIINLLNGSKKSSLSNIKERCILIAEDLTPSETVQLDKNYILGIAVNHGGKTSHAAIIARSMEIPAVVGLGNITEHVKEGDLIIIDGREGTLIINPNDEEVKKYKEIQKNLFEEYDELLKFKEVNILDKNGKRIEVASNISRKDEVDLALKYGADGIGLFRSEFLYMGRESLPLENEQFEAYKYVLEKMQGKPVIIRTLDIGGDKNISYLDMEYEQNPFLGLRAIRLCLARKDIFKTQLRALLRASKYGRLRIMFPMISGLEELLEVKNILNETEEELKTEGIDVGKYEIGIMIETPSAAIISDILAKEVDFFSIGTNDLIQYTLAVDRMNKNVSYLYNPSHEAILRLIKKIIDNAHNEGIWVGMCGEMASDLSMAKRLIEMGLDEFSVSPSLILKLKKELDKIVNF</sequence>
<feature type="domain" description="PEP-utilising enzyme mobile" evidence="22">
    <location>
        <begin position="149"/>
        <end position="222"/>
    </location>
</feature>
<accession>I7K6L9</accession>
<dbReference type="InterPro" id="IPR036618">
    <property type="entry name" value="PtsI_HPr-bd_sf"/>
</dbReference>
<keyword evidence="25" id="KW-0670">Pyruvate</keyword>
<name>I7K6L9_9CLOT</name>
<evidence type="ECO:0000256" key="13">
    <source>
        <dbReference type="ARBA" id="ARBA00022723"/>
    </source>
</evidence>
<evidence type="ECO:0000256" key="7">
    <source>
        <dbReference type="ARBA" id="ARBA00016544"/>
    </source>
</evidence>
<proteinExistence type="inferred from homology"/>
<evidence type="ECO:0000256" key="19">
    <source>
        <dbReference type="PIRSR" id="PIRSR000732-2"/>
    </source>
</evidence>
<dbReference type="GO" id="GO:0005737">
    <property type="term" value="C:cytoplasm"/>
    <property type="evidence" value="ECO:0007669"/>
    <property type="project" value="UniProtKB-SubCell"/>
</dbReference>
<keyword evidence="12 17" id="KW-0598">Phosphotransferase system</keyword>
<feature type="binding site" evidence="19">
    <location>
        <begin position="450"/>
        <end position="451"/>
    </location>
    <ligand>
        <name>phosphoenolpyruvate</name>
        <dbReference type="ChEBI" id="CHEBI:58702"/>
    </ligand>
</feature>
<dbReference type="InterPro" id="IPR024692">
    <property type="entry name" value="PTS_EI"/>
</dbReference>
<evidence type="ECO:0000259" key="23">
    <source>
        <dbReference type="Pfam" id="PF02896"/>
    </source>
</evidence>
<dbReference type="SUPFAM" id="SSF47831">
    <property type="entry name" value="Enzyme I of the PEP:sugar phosphotransferase system HPr-binding (sub)domain"/>
    <property type="match status" value="1"/>
</dbReference>
<comment type="similarity">
    <text evidence="5 17">Belongs to the PEP-utilizing enzyme family.</text>
</comment>
<dbReference type="RefSeq" id="WP_008908465.1">
    <property type="nucleotide sequence ID" value="NZ_CAKP01000065.1"/>
</dbReference>
<dbReference type="Proteomes" id="UP000007652">
    <property type="component" value="Unassembled WGS sequence"/>
</dbReference>
<feature type="binding site" evidence="19">
    <location>
        <position position="293"/>
    </location>
    <ligand>
        <name>phosphoenolpyruvate</name>
        <dbReference type="ChEBI" id="CHEBI:58702"/>
    </ligand>
</feature>
<feature type="binding site" evidence="19">
    <location>
        <position position="329"/>
    </location>
    <ligand>
        <name>phosphoenolpyruvate</name>
        <dbReference type="ChEBI" id="CHEBI:58702"/>
    </ligand>
</feature>
<keyword evidence="26" id="KW-1185">Reference proteome</keyword>
<dbReference type="OrthoDB" id="9765468at2"/>
<feature type="domain" description="Phosphotransferase system enzyme I N-terminal" evidence="24">
    <location>
        <begin position="3"/>
        <end position="123"/>
    </location>
</feature>
<keyword evidence="9 17" id="KW-0963">Cytoplasm</keyword>
<dbReference type="PROSITE" id="PS00370">
    <property type="entry name" value="PEP_ENZYMES_PHOS_SITE"/>
    <property type="match status" value="1"/>
</dbReference>
<keyword evidence="11 17" id="KW-0808">Transferase</keyword>
<evidence type="ECO:0000256" key="14">
    <source>
        <dbReference type="ARBA" id="ARBA00022777"/>
    </source>
</evidence>
<keyword evidence="10 17" id="KW-0762">Sugar transport</keyword>
<dbReference type="GO" id="GO:0009401">
    <property type="term" value="P:phosphoenolpyruvate-dependent sugar phosphotransferase system"/>
    <property type="evidence" value="ECO:0007669"/>
    <property type="project" value="UniProtKB-KW"/>
</dbReference>
<feature type="binding site" evidence="20">
    <location>
        <position position="451"/>
    </location>
    <ligand>
        <name>Mg(2+)</name>
        <dbReference type="ChEBI" id="CHEBI:18420"/>
    </ligand>
</feature>
<dbReference type="AlphaFoldDB" id="I7K6L9"/>
<dbReference type="PRINTS" id="PR01736">
    <property type="entry name" value="PHPHTRNFRASE"/>
</dbReference>
<evidence type="ECO:0000256" key="11">
    <source>
        <dbReference type="ARBA" id="ARBA00022679"/>
    </source>
</evidence>
<dbReference type="GO" id="GO:0016301">
    <property type="term" value="F:kinase activity"/>
    <property type="evidence" value="ECO:0007669"/>
    <property type="project" value="UniProtKB-KW"/>
</dbReference>
<evidence type="ECO:0000256" key="15">
    <source>
        <dbReference type="ARBA" id="ARBA00022842"/>
    </source>
</evidence>
<evidence type="ECO:0000256" key="4">
    <source>
        <dbReference type="ARBA" id="ARBA00004496"/>
    </source>
</evidence>
<evidence type="ECO:0000256" key="20">
    <source>
        <dbReference type="PIRSR" id="PIRSR000732-3"/>
    </source>
</evidence>
<dbReference type="GO" id="GO:0046872">
    <property type="term" value="F:metal ion binding"/>
    <property type="evidence" value="ECO:0007669"/>
    <property type="project" value="UniProtKB-KW"/>
</dbReference>
<dbReference type="PIRSF" id="PIRSF000732">
    <property type="entry name" value="PTS_enzyme_I"/>
    <property type="match status" value="1"/>
</dbReference>
<dbReference type="Pfam" id="PF05524">
    <property type="entry name" value="PEP-utilisers_N"/>
    <property type="match status" value="1"/>
</dbReference>
<evidence type="ECO:0000256" key="3">
    <source>
        <dbReference type="ARBA" id="ARBA00002728"/>
    </source>
</evidence>
<gene>
    <name evidence="25" type="ORF">CAAU_1110</name>
</gene>
<evidence type="ECO:0000256" key="1">
    <source>
        <dbReference type="ARBA" id="ARBA00000683"/>
    </source>
</evidence>
<dbReference type="Gene3D" id="1.10.274.10">
    <property type="entry name" value="PtsI, HPr-binding domain"/>
    <property type="match status" value="1"/>
</dbReference>
<dbReference type="GO" id="GO:0008965">
    <property type="term" value="F:phosphoenolpyruvate-protein phosphotransferase activity"/>
    <property type="evidence" value="ECO:0007669"/>
    <property type="project" value="UniProtKB-EC"/>
</dbReference>
<evidence type="ECO:0000256" key="18">
    <source>
        <dbReference type="PIRSR" id="PIRSR000732-1"/>
    </source>
</evidence>
<dbReference type="Gene3D" id="3.20.20.60">
    <property type="entry name" value="Phosphoenolpyruvate-binding domains"/>
    <property type="match status" value="1"/>
</dbReference>
<evidence type="ECO:0000256" key="8">
    <source>
        <dbReference type="ARBA" id="ARBA00022448"/>
    </source>
</evidence>
<comment type="cofactor">
    <cofactor evidence="2 17 20">
        <name>Mg(2+)</name>
        <dbReference type="ChEBI" id="CHEBI:18420"/>
    </cofactor>
</comment>
<evidence type="ECO:0000256" key="16">
    <source>
        <dbReference type="ARBA" id="ARBA00033235"/>
    </source>
</evidence>
<comment type="catalytic activity">
    <reaction evidence="1 17">
        <text>L-histidyl-[protein] + phosphoenolpyruvate = N(pros)-phospho-L-histidyl-[protein] + pyruvate</text>
        <dbReference type="Rhea" id="RHEA:23880"/>
        <dbReference type="Rhea" id="RHEA-COMP:9745"/>
        <dbReference type="Rhea" id="RHEA-COMP:9746"/>
        <dbReference type="ChEBI" id="CHEBI:15361"/>
        <dbReference type="ChEBI" id="CHEBI:29979"/>
        <dbReference type="ChEBI" id="CHEBI:58702"/>
        <dbReference type="ChEBI" id="CHEBI:64837"/>
        <dbReference type="EC" id="2.7.3.9"/>
    </reaction>
</comment>
<evidence type="ECO:0000256" key="9">
    <source>
        <dbReference type="ARBA" id="ARBA00022490"/>
    </source>
</evidence>
<dbReference type="EMBL" id="CAKP01000065">
    <property type="protein sequence ID" value="CCJ33194.1"/>
    <property type="molecule type" value="Genomic_DNA"/>
</dbReference>
<dbReference type="PANTHER" id="PTHR46244">
    <property type="entry name" value="PHOSPHOENOLPYRUVATE-PROTEIN PHOSPHOTRANSFERASE"/>
    <property type="match status" value="1"/>
</dbReference>
<evidence type="ECO:0000256" key="5">
    <source>
        <dbReference type="ARBA" id="ARBA00007837"/>
    </source>
</evidence>
<dbReference type="PANTHER" id="PTHR46244:SF3">
    <property type="entry name" value="PHOSPHOENOLPYRUVATE-PROTEIN PHOSPHOTRANSFERASE"/>
    <property type="match status" value="1"/>
</dbReference>
<evidence type="ECO:0000313" key="26">
    <source>
        <dbReference type="Proteomes" id="UP000007652"/>
    </source>
</evidence>
<evidence type="ECO:0000259" key="24">
    <source>
        <dbReference type="Pfam" id="PF05524"/>
    </source>
</evidence>
<dbReference type="STRING" id="857293.CAAU_1110"/>
<dbReference type="EC" id="2.7.3.9" evidence="6 17"/>
<feature type="coiled-coil region" evidence="21">
    <location>
        <begin position="30"/>
        <end position="57"/>
    </location>
</feature>
<dbReference type="eggNOG" id="COG1080">
    <property type="taxonomic scope" value="Bacteria"/>
</dbReference>
<feature type="active site" description="Tele-phosphohistidine intermediate" evidence="18">
    <location>
        <position position="186"/>
    </location>
</feature>
<feature type="binding site" evidence="19">
    <location>
        <position position="461"/>
    </location>
    <ligand>
        <name>phosphoenolpyruvate</name>
        <dbReference type="ChEBI" id="CHEBI:58702"/>
    </ligand>
</feature>
<evidence type="ECO:0000256" key="6">
    <source>
        <dbReference type="ARBA" id="ARBA00012232"/>
    </source>
</evidence>
<dbReference type="InterPro" id="IPR008279">
    <property type="entry name" value="PEP-util_enz_mobile_dom"/>
</dbReference>
<dbReference type="NCBIfam" id="TIGR01417">
    <property type="entry name" value="PTS_I_fam"/>
    <property type="match status" value="1"/>
</dbReference>
<reference evidence="25 26" key="1">
    <citation type="journal article" date="2011" name="J. Bacteriol.">
        <title>Draft genome sequence of Caloramator australicus strain RC3T, a thermoanaerobe from the Great Artesian Basin of Australia.</title>
        <authorList>
            <person name="Ogg C.D."/>
            <person name="Patel B.K.C."/>
        </authorList>
    </citation>
    <scope>NUCLEOTIDE SEQUENCE [LARGE SCALE GENOMIC DNA]</scope>
    <source>
        <strain evidence="25 26">RC3</strain>
    </source>
</reference>
<dbReference type="SUPFAM" id="SSF51621">
    <property type="entry name" value="Phosphoenolpyruvate/pyruvate domain"/>
    <property type="match status" value="1"/>
</dbReference>
<evidence type="ECO:0000256" key="10">
    <source>
        <dbReference type="ARBA" id="ARBA00022597"/>
    </source>
</evidence>
<keyword evidence="21" id="KW-0175">Coiled coil</keyword>
<dbReference type="InterPro" id="IPR050499">
    <property type="entry name" value="PEP-utilizing_PTS_enzyme"/>
</dbReference>
<dbReference type="InterPro" id="IPR018274">
    <property type="entry name" value="PEP_util_AS"/>
</dbReference>
<dbReference type="InterPro" id="IPR036637">
    <property type="entry name" value="Phosphohistidine_dom_sf"/>
</dbReference>
<feature type="binding site" evidence="20">
    <location>
        <position position="427"/>
    </location>
    <ligand>
        <name>Mg(2+)</name>
        <dbReference type="ChEBI" id="CHEBI:18420"/>
    </ligand>
</feature>
<dbReference type="InterPro" id="IPR000121">
    <property type="entry name" value="PEP_util_C"/>
</dbReference>
<dbReference type="SUPFAM" id="SSF52009">
    <property type="entry name" value="Phosphohistidine domain"/>
    <property type="match status" value="1"/>
</dbReference>
<comment type="caution">
    <text evidence="25">The sequence shown here is derived from an EMBL/GenBank/DDBJ whole genome shotgun (WGS) entry which is preliminary data.</text>
</comment>
<feature type="active site" description="Proton donor" evidence="18">
    <location>
        <position position="498"/>
    </location>
</feature>
<dbReference type="Gene3D" id="3.50.30.10">
    <property type="entry name" value="Phosphohistidine domain"/>
    <property type="match status" value="1"/>
</dbReference>
<evidence type="ECO:0000259" key="22">
    <source>
        <dbReference type="Pfam" id="PF00391"/>
    </source>
</evidence>
<keyword evidence="14 17" id="KW-0418">Kinase</keyword>
<dbReference type="Pfam" id="PF00391">
    <property type="entry name" value="PEP-utilizers"/>
    <property type="match status" value="1"/>
</dbReference>
<dbReference type="PROSITE" id="PS00742">
    <property type="entry name" value="PEP_ENZYMES_2"/>
    <property type="match status" value="1"/>
</dbReference>
<keyword evidence="15 17" id="KW-0460">Magnesium</keyword>
<keyword evidence="13 17" id="KW-0479">Metal-binding</keyword>
<evidence type="ECO:0000313" key="25">
    <source>
        <dbReference type="EMBL" id="CCJ33194.1"/>
    </source>
</evidence>
<dbReference type="InterPro" id="IPR006318">
    <property type="entry name" value="PTS_EI-like"/>
</dbReference>
<dbReference type="Pfam" id="PF02896">
    <property type="entry name" value="PEP-utilizers_C"/>
    <property type="match status" value="1"/>
</dbReference>
<protein>
    <recommendedName>
        <fullName evidence="7 17">Phosphoenolpyruvate-protein phosphotransferase</fullName>
        <ecNumber evidence="6 17">2.7.3.9</ecNumber>
    </recommendedName>
    <alternativeName>
        <fullName evidence="16 17">Phosphotransferase system, enzyme I</fullName>
    </alternativeName>
</protein>
<evidence type="ECO:0000256" key="17">
    <source>
        <dbReference type="PIRNR" id="PIRNR000732"/>
    </source>
</evidence>
<comment type="subcellular location">
    <subcellularLocation>
        <location evidence="4 17">Cytoplasm</location>
    </subcellularLocation>
</comment>
<evidence type="ECO:0000256" key="2">
    <source>
        <dbReference type="ARBA" id="ARBA00001946"/>
    </source>
</evidence>
<organism evidence="25 26">
    <name type="scientific">Caloramator australicus RC3</name>
    <dbReference type="NCBI Taxonomy" id="857293"/>
    <lineage>
        <taxon>Bacteria</taxon>
        <taxon>Bacillati</taxon>
        <taxon>Bacillota</taxon>
        <taxon>Clostridia</taxon>
        <taxon>Eubacteriales</taxon>
        <taxon>Clostridiaceae</taxon>
        <taxon>Caloramator</taxon>
    </lineage>
</organism>